<dbReference type="EMBL" id="CAHP01000009">
    <property type="protein sequence ID" value="CCG39998.1"/>
    <property type="molecule type" value="Genomic_DNA"/>
</dbReference>
<feature type="compositionally biased region" description="Polar residues" evidence="1">
    <location>
        <begin position="45"/>
        <end position="61"/>
    </location>
</feature>
<keyword evidence="3" id="KW-1185">Reference proteome</keyword>
<comment type="caution">
    <text evidence="2">The sequence shown here is derived from an EMBL/GenBank/DDBJ whole genome shotgun (WGS) entry which is preliminary data.</text>
</comment>
<evidence type="ECO:0000256" key="1">
    <source>
        <dbReference type="SAM" id="MobiDB-lite"/>
    </source>
</evidence>
<sequence length="70" mass="7557">MYRSVDLAEQETVMSASANREARQAEALRANLARRKAQSRARSEPSPQSPETEAASTTGPDTKNAPPVSE</sequence>
<feature type="region of interest" description="Disordered" evidence="1">
    <location>
        <begin position="1"/>
        <end position="70"/>
    </location>
</feature>
<gene>
    <name evidence="2" type="ORF">PHAMO_170057</name>
</gene>
<evidence type="ECO:0000313" key="3">
    <source>
        <dbReference type="Proteomes" id="UP000004169"/>
    </source>
</evidence>
<dbReference type="STRING" id="1150626.PHAMO_170057"/>
<evidence type="ECO:0000313" key="2">
    <source>
        <dbReference type="EMBL" id="CCG39998.1"/>
    </source>
</evidence>
<reference evidence="2 3" key="1">
    <citation type="journal article" date="2012" name="J. Bacteriol.">
        <title>Draft Genome Sequence of the Purple Photosynthetic Bacterium Phaeospirillum molischianum DSM120, a Particularly Versatile Bacterium.</title>
        <authorList>
            <person name="Duquesne K."/>
            <person name="Prima V."/>
            <person name="Ji B."/>
            <person name="Rouy Z."/>
            <person name="Medigue C."/>
            <person name="Talla E."/>
            <person name="Sturgis J.N."/>
        </authorList>
    </citation>
    <scope>NUCLEOTIDE SEQUENCE [LARGE SCALE GENOMIC DNA]</scope>
    <source>
        <strain evidence="3">DSM120</strain>
    </source>
</reference>
<dbReference type="Proteomes" id="UP000004169">
    <property type="component" value="Unassembled WGS sequence"/>
</dbReference>
<dbReference type="AlphaFoldDB" id="H8FNR0"/>
<organism evidence="2 3">
    <name type="scientific">Magnetospirillum molischianum DSM 120</name>
    <dbReference type="NCBI Taxonomy" id="1150626"/>
    <lineage>
        <taxon>Bacteria</taxon>
        <taxon>Pseudomonadati</taxon>
        <taxon>Pseudomonadota</taxon>
        <taxon>Alphaproteobacteria</taxon>
        <taxon>Rhodospirillales</taxon>
        <taxon>Rhodospirillaceae</taxon>
        <taxon>Magnetospirillum</taxon>
    </lineage>
</organism>
<name>H8FNR0_MAGML</name>
<protein>
    <submittedName>
        <fullName evidence="2">Uncharacterized protein</fullName>
    </submittedName>
</protein>
<accession>H8FNR0</accession>
<proteinExistence type="predicted"/>